<organism evidence="1 2">
    <name type="scientific">Larimichthys crocea</name>
    <name type="common">Large yellow croaker</name>
    <name type="synonym">Pseudosciaena crocea</name>
    <dbReference type="NCBI Taxonomy" id="215358"/>
    <lineage>
        <taxon>Eukaryota</taxon>
        <taxon>Metazoa</taxon>
        <taxon>Chordata</taxon>
        <taxon>Craniata</taxon>
        <taxon>Vertebrata</taxon>
        <taxon>Euteleostomi</taxon>
        <taxon>Actinopterygii</taxon>
        <taxon>Neopterygii</taxon>
        <taxon>Teleostei</taxon>
        <taxon>Neoteleostei</taxon>
        <taxon>Acanthomorphata</taxon>
        <taxon>Eupercaria</taxon>
        <taxon>Sciaenidae</taxon>
        <taxon>Larimichthys</taxon>
    </lineage>
</organism>
<gene>
    <name evidence="1" type="ORF">E3U43_012984</name>
</gene>
<comment type="caution">
    <text evidence="1">The sequence shown here is derived from an EMBL/GenBank/DDBJ whole genome shotgun (WGS) entry which is preliminary data.</text>
</comment>
<accession>A0ACD3RU86</accession>
<dbReference type="Proteomes" id="UP000793456">
    <property type="component" value="Chromosome II"/>
</dbReference>
<proteinExistence type="predicted"/>
<evidence type="ECO:0000313" key="2">
    <source>
        <dbReference type="Proteomes" id="UP000793456"/>
    </source>
</evidence>
<protein>
    <submittedName>
        <fullName evidence="1">Uncharacterized protein</fullName>
    </submittedName>
</protein>
<reference evidence="1" key="1">
    <citation type="submission" date="2018-11" db="EMBL/GenBank/DDBJ databases">
        <title>The sequence and de novo assembly of Larimichthys crocea genome using PacBio and Hi-C technologies.</title>
        <authorList>
            <person name="Xu P."/>
            <person name="Chen B."/>
            <person name="Zhou Z."/>
            <person name="Ke Q."/>
            <person name="Wu Y."/>
            <person name="Bai H."/>
            <person name="Pu F."/>
        </authorList>
    </citation>
    <scope>NUCLEOTIDE SEQUENCE</scope>
    <source>
        <tissue evidence="1">Muscle</tissue>
    </source>
</reference>
<sequence>MEPCSGGKAAVLTVLMRLPSGPSGLPPPGQSGIIVASALIDISQQKPTDFKDKSQALKNRKAHPPAHQGTCV</sequence>
<name>A0ACD3RU86_LARCR</name>
<keyword evidence="2" id="KW-1185">Reference proteome</keyword>
<dbReference type="EMBL" id="CM011675">
    <property type="protein sequence ID" value="TMS22719.1"/>
    <property type="molecule type" value="Genomic_DNA"/>
</dbReference>
<evidence type="ECO:0000313" key="1">
    <source>
        <dbReference type="EMBL" id="TMS22719.1"/>
    </source>
</evidence>